<name>A0A133Y6D5_9FIRM</name>
<organism evidence="2 3">
    <name type="scientific">Amygdalobacter nucleatus</name>
    <dbReference type="NCBI Taxonomy" id="3029274"/>
    <lineage>
        <taxon>Bacteria</taxon>
        <taxon>Bacillati</taxon>
        <taxon>Bacillota</taxon>
        <taxon>Clostridia</taxon>
        <taxon>Eubacteriales</taxon>
        <taxon>Oscillospiraceae</taxon>
        <taxon>Amygdalobacter</taxon>
    </lineage>
</organism>
<dbReference type="AlphaFoldDB" id="A0A133Y6D5"/>
<dbReference type="PANTHER" id="PTHR39173">
    <property type="entry name" value="ACETYLTRANSFERASE"/>
    <property type="match status" value="1"/>
</dbReference>
<evidence type="ECO:0000313" key="3">
    <source>
        <dbReference type="Proteomes" id="UP000070080"/>
    </source>
</evidence>
<accession>A0A133Y6D5</accession>
<gene>
    <name evidence="2" type="ORF">HMPREF1872_01487</name>
</gene>
<sequence length="176" mass="19488">MDKLTLVLPTIADSQAILEYRDEFISAGETICGAGDLTRLADPQAWLATIKAKSSQDTLPVGLVISTQFICKRLTDGKILGTIDVRHSLNDYLLNYGGNIGYAVAPSQRHQGIAKWMLQSVLTYCREIGLPRVLVTCLADNVASRKTILACGGEYEDSRLEPNKQKLMQRYWIKLA</sequence>
<reference evidence="3" key="1">
    <citation type="submission" date="2016-01" db="EMBL/GenBank/DDBJ databases">
        <authorList>
            <person name="Mitreva M."/>
            <person name="Pepin K.H."/>
            <person name="Mihindukulasuriya K.A."/>
            <person name="Fulton R."/>
            <person name="Fronick C."/>
            <person name="O'Laughlin M."/>
            <person name="Miner T."/>
            <person name="Herter B."/>
            <person name="Rosa B.A."/>
            <person name="Cordes M."/>
            <person name="Tomlinson C."/>
            <person name="Wollam A."/>
            <person name="Palsikar V.B."/>
            <person name="Mardis E.R."/>
            <person name="Wilson R.K."/>
        </authorList>
    </citation>
    <scope>NUCLEOTIDE SEQUENCE [LARGE SCALE GENOMIC DNA]</scope>
    <source>
        <strain evidence="3">KA00274</strain>
    </source>
</reference>
<feature type="domain" description="N-acetyltransferase" evidence="1">
    <location>
        <begin position="4"/>
        <end position="173"/>
    </location>
</feature>
<keyword evidence="3" id="KW-1185">Reference proteome</keyword>
<evidence type="ECO:0000259" key="1">
    <source>
        <dbReference type="PROSITE" id="PS51186"/>
    </source>
</evidence>
<dbReference type="STRING" id="1497955.HMPREF1872_01487"/>
<dbReference type="InterPro" id="IPR016181">
    <property type="entry name" value="Acyl_CoA_acyltransferase"/>
</dbReference>
<dbReference type="Pfam" id="PF13302">
    <property type="entry name" value="Acetyltransf_3"/>
    <property type="match status" value="1"/>
</dbReference>
<evidence type="ECO:0000313" key="2">
    <source>
        <dbReference type="EMBL" id="KXB38767.1"/>
    </source>
</evidence>
<dbReference type="Gene3D" id="3.40.630.30">
    <property type="match status" value="1"/>
</dbReference>
<dbReference type="PANTHER" id="PTHR39173:SF1">
    <property type="entry name" value="ACETYLTRANSFERASE"/>
    <property type="match status" value="1"/>
</dbReference>
<protein>
    <submittedName>
        <fullName evidence="2">Acetyltransferase, GNAT family</fullName>
    </submittedName>
</protein>
<proteinExistence type="predicted"/>
<dbReference type="RefSeq" id="WP_066715217.1">
    <property type="nucleotide sequence ID" value="NZ_CP118869.1"/>
</dbReference>
<dbReference type="EMBL" id="LSCV01000046">
    <property type="protein sequence ID" value="KXB38767.1"/>
    <property type="molecule type" value="Genomic_DNA"/>
</dbReference>
<dbReference type="OrthoDB" id="9797989at2"/>
<dbReference type="PROSITE" id="PS51186">
    <property type="entry name" value="GNAT"/>
    <property type="match status" value="1"/>
</dbReference>
<dbReference type="CDD" id="cd04301">
    <property type="entry name" value="NAT_SF"/>
    <property type="match status" value="1"/>
</dbReference>
<dbReference type="GO" id="GO:0016747">
    <property type="term" value="F:acyltransferase activity, transferring groups other than amino-acyl groups"/>
    <property type="evidence" value="ECO:0007669"/>
    <property type="project" value="InterPro"/>
</dbReference>
<dbReference type="Proteomes" id="UP000070080">
    <property type="component" value="Unassembled WGS sequence"/>
</dbReference>
<dbReference type="InterPro" id="IPR000182">
    <property type="entry name" value="GNAT_dom"/>
</dbReference>
<dbReference type="SUPFAM" id="SSF55729">
    <property type="entry name" value="Acyl-CoA N-acyltransferases (Nat)"/>
    <property type="match status" value="1"/>
</dbReference>
<keyword evidence="2" id="KW-0808">Transferase</keyword>
<comment type="caution">
    <text evidence="2">The sequence shown here is derived from an EMBL/GenBank/DDBJ whole genome shotgun (WGS) entry which is preliminary data.</text>
</comment>